<evidence type="ECO:0000313" key="8">
    <source>
        <dbReference type="Proteomes" id="UP001568698"/>
    </source>
</evidence>
<dbReference type="PANTHER" id="PTHR43498:SF1">
    <property type="entry name" value="COB--COM HETERODISULFIDE REDUCTASE IRON-SULFUR SUBUNIT A"/>
    <property type="match status" value="1"/>
</dbReference>
<dbReference type="PANTHER" id="PTHR43498">
    <property type="entry name" value="FERREDOXIN:COB-COM HETERODISULFIDE REDUCTASE SUBUNIT A"/>
    <property type="match status" value="1"/>
</dbReference>
<keyword evidence="4" id="KW-0408">Iron</keyword>
<dbReference type="EMBL" id="JBGLYH010000034">
    <property type="protein sequence ID" value="MEZ7197509.1"/>
    <property type="molecule type" value="Genomic_DNA"/>
</dbReference>
<evidence type="ECO:0000259" key="6">
    <source>
        <dbReference type="PROSITE" id="PS51379"/>
    </source>
</evidence>
<evidence type="ECO:0000256" key="2">
    <source>
        <dbReference type="ARBA" id="ARBA00022723"/>
    </source>
</evidence>
<dbReference type="Gene3D" id="3.50.50.60">
    <property type="entry name" value="FAD/NAD(P)-binding domain"/>
    <property type="match status" value="1"/>
</dbReference>
<organism evidence="7 8">
    <name type="scientific">Pseudodesulfovibrio karagichevae</name>
    <dbReference type="NCBI Taxonomy" id="3239305"/>
    <lineage>
        <taxon>Bacteria</taxon>
        <taxon>Pseudomonadati</taxon>
        <taxon>Thermodesulfobacteriota</taxon>
        <taxon>Desulfovibrionia</taxon>
        <taxon>Desulfovibrionales</taxon>
        <taxon>Desulfovibrionaceae</taxon>
    </lineage>
</organism>
<accession>A0ABV4K3H2</accession>
<dbReference type="Proteomes" id="UP001568698">
    <property type="component" value="Unassembled WGS sequence"/>
</dbReference>
<proteinExistence type="predicted"/>
<reference evidence="7 8" key="1">
    <citation type="submission" date="2024-08" db="EMBL/GenBank/DDBJ databases">
        <title>Sulfate-reducing bacteria isolated from formation water of the oil field in Kazakhstan and description of Pseudodesulfovibrio sp.</title>
        <authorList>
            <person name="Bidzhieva S.K."/>
            <person name="Tourova T.P."/>
            <person name="Grouzdev D.S."/>
            <person name="Beletsky A.V."/>
            <person name="Sokolova D.S."/>
            <person name="Samigullina S.R."/>
            <person name="Poltaraus A.B."/>
            <person name="Avtukh A.N."/>
            <person name="Tereshina V.M."/>
            <person name="Zhaparov N.S."/>
            <person name="Mardanov A.V."/>
            <person name="Nazina T.N."/>
        </authorList>
    </citation>
    <scope>NUCLEOTIDE SEQUENCE [LARGE SCALE GENOMIC DNA]</scope>
    <source>
        <strain evidence="7 8">9FUS</strain>
    </source>
</reference>
<dbReference type="InterPro" id="IPR036188">
    <property type="entry name" value="FAD/NAD-bd_sf"/>
</dbReference>
<feature type="domain" description="4Fe-4S ferredoxin-type" evidence="6">
    <location>
        <begin position="111"/>
        <end position="140"/>
    </location>
</feature>
<evidence type="ECO:0000256" key="5">
    <source>
        <dbReference type="ARBA" id="ARBA00023014"/>
    </source>
</evidence>
<dbReference type="PROSITE" id="PS51379">
    <property type="entry name" value="4FE4S_FER_2"/>
    <property type="match status" value="1"/>
</dbReference>
<dbReference type="Pfam" id="PF12831">
    <property type="entry name" value="FAD_oxidored"/>
    <property type="match status" value="1"/>
</dbReference>
<dbReference type="SUPFAM" id="SSF51905">
    <property type="entry name" value="FAD/NAD(P)-binding domain"/>
    <property type="match status" value="1"/>
</dbReference>
<dbReference type="InterPro" id="IPR017896">
    <property type="entry name" value="4Fe4S_Fe-S-bd"/>
</dbReference>
<dbReference type="RefSeq" id="WP_371387048.1">
    <property type="nucleotide sequence ID" value="NZ_JBGLYH010000034.1"/>
</dbReference>
<evidence type="ECO:0000256" key="1">
    <source>
        <dbReference type="ARBA" id="ARBA00022485"/>
    </source>
</evidence>
<evidence type="ECO:0000256" key="3">
    <source>
        <dbReference type="ARBA" id="ARBA00023002"/>
    </source>
</evidence>
<evidence type="ECO:0000256" key="4">
    <source>
        <dbReference type="ARBA" id="ARBA00023004"/>
    </source>
</evidence>
<gene>
    <name evidence="7" type="ORF">AB6M95_12155</name>
</gene>
<dbReference type="InterPro" id="IPR039650">
    <property type="entry name" value="HdrA-like"/>
</dbReference>
<evidence type="ECO:0000313" key="7">
    <source>
        <dbReference type="EMBL" id="MEZ7197509.1"/>
    </source>
</evidence>
<keyword evidence="1" id="KW-0004">4Fe-4S</keyword>
<keyword evidence="2" id="KW-0479">Metal-binding</keyword>
<dbReference type="PRINTS" id="PR00368">
    <property type="entry name" value="FADPNR"/>
</dbReference>
<keyword evidence="5" id="KW-0411">Iron-sulfur</keyword>
<sequence>MFWLEPQLYSGGVKRMSNNSILVVGGGFAGITAALEAAEIGYEVYIVETNPYLGGRVAQLNQYFPKLCPPSCGLEIQFQRIKNNPNVKVITMADVTSVSGSAGNYDVKLTLRPRYVNEKCTACGECEKATSTKVTSEFDFGTGTRGLAYKTHPFMFPMRYVVDAENASETELAAIKNACPYDAVDTDDAPKTMDLAVGAIVVATGWKPYDVANLTNLGGGKLKNVVTNMQFERMCSPNGPTGGKIKRPSDGAEPKKIAFVQCAGSRDQNHLNYCSYICCMASLKHVRYVRERSDAAATIYYIDLRTPGRYDKFKSITEADDKLNLVKGKVAAIVEDAAGNPIVTVENALTGIKADEKYDLVVLATGMQPSCAGLQVPAGAIDADGFVIDGEGIIAAGCAKQPLDVMKTAQSGTAAAMKAIQTVVGR</sequence>
<name>A0ABV4K3H2_9BACT</name>
<keyword evidence="8" id="KW-1185">Reference proteome</keyword>
<protein>
    <submittedName>
        <fullName evidence="7">CoB--CoM heterodisulfide reductase iron-sulfur subunit A family protein</fullName>
    </submittedName>
</protein>
<keyword evidence="3" id="KW-0560">Oxidoreductase</keyword>
<comment type="caution">
    <text evidence="7">The sequence shown here is derived from an EMBL/GenBank/DDBJ whole genome shotgun (WGS) entry which is preliminary data.</text>
</comment>